<feature type="transmembrane region" description="Helical" evidence="4">
    <location>
        <begin position="61"/>
        <end position="81"/>
    </location>
</feature>
<evidence type="ECO:0000256" key="2">
    <source>
        <dbReference type="ARBA" id="ARBA00012438"/>
    </source>
</evidence>
<dbReference type="Pfam" id="PF02518">
    <property type="entry name" value="HATPase_c"/>
    <property type="match status" value="1"/>
</dbReference>
<keyword evidence="7" id="KW-1185">Reference proteome</keyword>
<keyword evidence="4" id="KW-1133">Transmembrane helix</keyword>
<dbReference type="InterPro" id="IPR004358">
    <property type="entry name" value="Sig_transdc_His_kin-like_C"/>
</dbReference>
<dbReference type="CDD" id="cd00082">
    <property type="entry name" value="HisKA"/>
    <property type="match status" value="1"/>
</dbReference>
<accession>A0ABU0W8Q8</accession>
<organism evidence="6 7">
    <name type="scientific">Natronospira bacteriovora</name>
    <dbReference type="NCBI Taxonomy" id="3069753"/>
    <lineage>
        <taxon>Bacteria</taxon>
        <taxon>Pseudomonadati</taxon>
        <taxon>Pseudomonadota</taxon>
        <taxon>Gammaproteobacteria</taxon>
        <taxon>Natronospirales</taxon>
        <taxon>Natronospiraceae</taxon>
        <taxon>Natronospira</taxon>
    </lineage>
</organism>
<dbReference type="InterPro" id="IPR005467">
    <property type="entry name" value="His_kinase_dom"/>
</dbReference>
<dbReference type="Pfam" id="PF25323">
    <property type="entry name" value="6TM_PilS"/>
    <property type="match status" value="1"/>
</dbReference>
<dbReference type="SMART" id="SM00387">
    <property type="entry name" value="HATPase_c"/>
    <property type="match status" value="1"/>
</dbReference>
<reference evidence="6 7" key="1">
    <citation type="submission" date="2023-08" db="EMBL/GenBank/DDBJ databases">
        <title>Whole-genome sequencing of halo(alkali)philic microorganisms from hypersaline lakes.</title>
        <authorList>
            <person name="Sorokin D.Y."/>
            <person name="Abbas B."/>
            <person name="Merkel A.Y."/>
        </authorList>
    </citation>
    <scope>NUCLEOTIDE SEQUENCE [LARGE SCALE GENOMIC DNA]</scope>
    <source>
        <strain evidence="6 7">AB-CW4</strain>
    </source>
</reference>
<keyword evidence="3" id="KW-0597">Phosphoprotein</keyword>
<dbReference type="Proteomes" id="UP001239019">
    <property type="component" value="Unassembled WGS sequence"/>
</dbReference>
<name>A0ABU0W8Q8_9GAMM</name>
<evidence type="ECO:0000256" key="1">
    <source>
        <dbReference type="ARBA" id="ARBA00000085"/>
    </source>
</evidence>
<keyword evidence="6" id="KW-0067">ATP-binding</keyword>
<feature type="transmembrane region" description="Helical" evidence="4">
    <location>
        <begin position="30"/>
        <end position="49"/>
    </location>
</feature>
<dbReference type="SUPFAM" id="SSF55874">
    <property type="entry name" value="ATPase domain of HSP90 chaperone/DNA topoisomerase II/histidine kinase"/>
    <property type="match status" value="1"/>
</dbReference>
<dbReference type="PANTHER" id="PTHR43065:SF52">
    <property type="entry name" value="SENSOR PROTEIN KINASE PILS"/>
    <property type="match status" value="1"/>
</dbReference>
<keyword evidence="4" id="KW-0472">Membrane</keyword>
<dbReference type="PRINTS" id="PR00344">
    <property type="entry name" value="BCTRLSENSOR"/>
</dbReference>
<sequence>MTERAKDEQVGGRDTPPRADLNLRWRSLRLLNLFRAGLALSFLMGFYLQPAGGMLGASQEGVFLFATLGLGLLAIVTAVTLRRQWPNVRIQAIGQLSIDCALYFMILWASGGLETGLGNLLFIPVAGASLILGSRLSITLAALITLVMLFQEILLTWSPDTVEPRFTHAGILGALFMIMSVVGAHLSRRLRESEALALKRGLDLRNLAELNDYIIQQLRTGIVVVDHQDRLQLINGSAAQFLGITDHYRNVPVRNLSRQLTQLVEARRRKPYDRPPSFTAADGETLVVPRFTELGDPDNPGTLIFLEDGSLQSQRAQEMKLAALGRFTASIAHELRNPLSAIRHANQLLAESPRLQEEERKLNGIIERHTERVNRIIETVLKLSRREQTDPRRMNLSEWARDFRREMTETGKLPESRIGLTVPEEDIWVHMDPDHLYQVVQNLVDNALLHGEDGPGERVHLRITYLPSRNRPLLEVVDHGPGIPPDEAEHIFEPFYTASPRGTGLGLFVARELCDCNRARLEYRRQGNDTVFRIVFADPERWLT</sequence>
<keyword evidence="6" id="KW-0547">Nucleotide-binding</keyword>
<dbReference type="InterPro" id="IPR003661">
    <property type="entry name" value="HisK_dim/P_dom"/>
</dbReference>
<dbReference type="RefSeq" id="WP_306728917.1">
    <property type="nucleotide sequence ID" value="NZ_JAVDDT010000007.1"/>
</dbReference>
<dbReference type="SUPFAM" id="SSF47384">
    <property type="entry name" value="Homodimeric domain of signal transducing histidine kinase"/>
    <property type="match status" value="1"/>
</dbReference>
<feature type="transmembrane region" description="Helical" evidence="4">
    <location>
        <begin position="169"/>
        <end position="186"/>
    </location>
</feature>
<dbReference type="Pfam" id="PF00512">
    <property type="entry name" value="HisKA"/>
    <property type="match status" value="1"/>
</dbReference>
<dbReference type="SMART" id="SM00388">
    <property type="entry name" value="HisKA"/>
    <property type="match status" value="1"/>
</dbReference>
<comment type="caution">
    <text evidence="6">The sequence shown here is derived from an EMBL/GenBank/DDBJ whole genome shotgun (WGS) entry which is preliminary data.</text>
</comment>
<dbReference type="InterPro" id="IPR003594">
    <property type="entry name" value="HATPase_dom"/>
</dbReference>
<dbReference type="PROSITE" id="PS50109">
    <property type="entry name" value="HIS_KIN"/>
    <property type="match status" value="1"/>
</dbReference>
<dbReference type="EMBL" id="JAVDDT010000007">
    <property type="protein sequence ID" value="MDQ2070417.1"/>
    <property type="molecule type" value="Genomic_DNA"/>
</dbReference>
<evidence type="ECO:0000256" key="4">
    <source>
        <dbReference type="SAM" id="Phobius"/>
    </source>
</evidence>
<dbReference type="InterPro" id="IPR036890">
    <property type="entry name" value="HATPase_C_sf"/>
</dbReference>
<feature type="transmembrane region" description="Helical" evidence="4">
    <location>
        <begin position="140"/>
        <end position="157"/>
    </location>
</feature>
<evidence type="ECO:0000313" key="7">
    <source>
        <dbReference type="Proteomes" id="UP001239019"/>
    </source>
</evidence>
<keyword evidence="4" id="KW-0812">Transmembrane</keyword>
<protein>
    <recommendedName>
        <fullName evidence="2">histidine kinase</fullName>
        <ecNumber evidence="2">2.7.13.3</ecNumber>
    </recommendedName>
</protein>
<dbReference type="CDD" id="cd00075">
    <property type="entry name" value="HATPase"/>
    <property type="match status" value="1"/>
</dbReference>
<dbReference type="GO" id="GO:0005524">
    <property type="term" value="F:ATP binding"/>
    <property type="evidence" value="ECO:0007669"/>
    <property type="project" value="UniProtKB-KW"/>
</dbReference>
<proteinExistence type="predicted"/>
<dbReference type="InterPro" id="IPR036097">
    <property type="entry name" value="HisK_dim/P_sf"/>
</dbReference>
<gene>
    <name evidence="6" type="ORF">RBH19_11050</name>
</gene>
<dbReference type="Gene3D" id="1.10.287.130">
    <property type="match status" value="1"/>
</dbReference>
<evidence type="ECO:0000313" key="6">
    <source>
        <dbReference type="EMBL" id="MDQ2070417.1"/>
    </source>
</evidence>
<evidence type="ECO:0000259" key="5">
    <source>
        <dbReference type="PROSITE" id="PS50109"/>
    </source>
</evidence>
<feature type="domain" description="Histidine kinase" evidence="5">
    <location>
        <begin position="330"/>
        <end position="540"/>
    </location>
</feature>
<dbReference type="EC" id="2.7.13.3" evidence="2"/>
<dbReference type="PANTHER" id="PTHR43065">
    <property type="entry name" value="SENSOR HISTIDINE KINASE"/>
    <property type="match status" value="1"/>
</dbReference>
<dbReference type="Gene3D" id="3.30.565.10">
    <property type="entry name" value="Histidine kinase-like ATPase, C-terminal domain"/>
    <property type="match status" value="1"/>
</dbReference>
<evidence type="ECO:0000256" key="3">
    <source>
        <dbReference type="ARBA" id="ARBA00022553"/>
    </source>
</evidence>
<comment type="catalytic activity">
    <reaction evidence="1">
        <text>ATP + protein L-histidine = ADP + protein N-phospho-L-histidine.</text>
        <dbReference type="EC" id="2.7.13.3"/>
    </reaction>
</comment>